<dbReference type="InterPro" id="IPR019815">
    <property type="entry name" value="Translation_initiation_fac_3_C"/>
</dbReference>
<feature type="domain" description="Translation initiation factor 3 C-terminal" evidence="7">
    <location>
        <begin position="117"/>
        <end position="201"/>
    </location>
</feature>
<dbReference type="NCBIfam" id="TIGR00168">
    <property type="entry name" value="infC"/>
    <property type="match status" value="1"/>
</dbReference>
<dbReference type="InterPro" id="IPR001288">
    <property type="entry name" value="Translation_initiation_fac_3"/>
</dbReference>
<reference evidence="9" key="1">
    <citation type="journal article" date="2020" name="mSystems">
        <title>Genome- and Community-Level Interaction Insights into Carbon Utilization and Element Cycling Functions of Hydrothermarchaeota in Hydrothermal Sediment.</title>
        <authorList>
            <person name="Zhou Z."/>
            <person name="Liu Y."/>
            <person name="Xu W."/>
            <person name="Pan J."/>
            <person name="Luo Z.H."/>
            <person name="Li M."/>
        </authorList>
    </citation>
    <scope>NUCLEOTIDE SEQUENCE [LARGE SCALE GENOMIC DNA]</scope>
    <source>
        <strain evidence="9">SpSt-477</strain>
    </source>
</reference>
<evidence type="ECO:0000256" key="6">
    <source>
        <dbReference type="RuleBase" id="RU000646"/>
    </source>
</evidence>
<comment type="function">
    <text evidence="4 6">IF-3 binds to the 30S ribosomal subunit and shifts the equilibrium between 70S ribosomes and their 50S and 30S subunits in favor of the free subunits, thus enhancing the availability of 30S subunits on which protein synthesis initiation begins.</text>
</comment>
<comment type="subcellular location">
    <subcellularLocation>
        <location evidence="4 6">Cytoplasm</location>
    </subcellularLocation>
</comment>
<evidence type="ECO:0000256" key="2">
    <source>
        <dbReference type="ARBA" id="ARBA00022540"/>
    </source>
</evidence>
<sequence>MFISPFRRWAASFINGVKPGGAGIDNRIQQRPVKSDKVNVNREIKAKEVRLIDAEGKQSGIVPLYKALAAAGEAGLDLVEISPTANPPVCKIMDYGKYKYEQTKKKQEAKKKQSTFQVKEIKIRPKTGDHDLQTKIDHIKRFLVDKDKVKVTVMFRGREITLTQAAQELLDKILLETEAVATVEQRPKFEGRTMVMILAPK</sequence>
<dbReference type="Gene3D" id="3.30.110.10">
    <property type="entry name" value="Translation initiation factor 3 (IF-3), C-terminal domain"/>
    <property type="match status" value="1"/>
</dbReference>
<dbReference type="GO" id="GO:0005829">
    <property type="term" value="C:cytosol"/>
    <property type="evidence" value="ECO:0007669"/>
    <property type="project" value="TreeGrafter"/>
</dbReference>
<feature type="domain" description="Translation initiation factor 3 N-terminal" evidence="8">
    <location>
        <begin position="40"/>
        <end position="109"/>
    </location>
</feature>
<evidence type="ECO:0000256" key="1">
    <source>
        <dbReference type="ARBA" id="ARBA00005439"/>
    </source>
</evidence>
<keyword evidence="2 4" id="KW-0396">Initiation factor</keyword>
<dbReference type="Gene3D" id="3.10.20.80">
    <property type="entry name" value="Translation initiation factor 3 (IF-3), N-terminal domain"/>
    <property type="match status" value="1"/>
</dbReference>
<protein>
    <recommendedName>
        <fullName evidence="4 5">Translation initiation factor IF-3</fullName>
    </recommendedName>
</protein>
<dbReference type="PROSITE" id="PS00938">
    <property type="entry name" value="IF3"/>
    <property type="match status" value="1"/>
</dbReference>
<evidence type="ECO:0000256" key="4">
    <source>
        <dbReference type="HAMAP-Rule" id="MF_00080"/>
    </source>
</evidence>
<organism evidence="9">
    <name type="scientific">Desulfatirhabdium butyrativorans</name>
    <dbReference type="NCBI Taxonomy" id="340467"/>
    <lineage>
        <taxon>Bacteria</taxon>
        <taxon>Pseudomonadati</taxon>
        <taxon>Thermodesulfobacteriota</taxon>
        <taxon>Desulfobacteria</taxon>
        <taxon>Desulfobacterales</taxon>
        <taxon>Desulfatirhabdiaceae</taxon>
        <taxon>Desulfatirhabdium</taxon>
    </lineage>
</organism>
<dbReference type="SUPFAM" id="SSF54364">
    <property type="entry name" value="Translation initiation factor IF3, N-terminal domain"/>
    <property type="match status" value="1"/>
</dbReference>
<evidence type="ECO:0000259" key="7">
    <source>
        <dbReference type="Pfam" id="PF00707"/>
    </source>
</evidence>
<dbReference type="Pfam" id="PF00707">
    <property type="entry name" value="IF3_C"/>
    <property type="match status" value="1"/>
</dbReference>
<comment type="subunit">
    <text evidence="4 6">Monomer.</text>
</comment>
<dbReference type="GO" id="GO:0003743">
    <property type="term" value="F:translation initiation factor activity"/>
    <property type="evidence" value="ECO:0007669"/>
    <property type="project" value="UniProtKB-UniRule"/>
</dbReference>
<accession>A0A7C4VSM5</accession>
<dbReference type="AlphaFoldDB" id="A0A7C4VSM5"/>
<keyword evidence="4" id="KW-0963">Cytoplasm</keyword>
<dbReference type="HAMAP" id="MF_00080">
    <property type="entry name" value="IF_3"/>
    <property type="match status" value="1"/>
</dbReference>
<name>A0A7C4VSM5_9BACT</name>
<dbReference type="Pfam" id="PF05198">
    <property type="entry name" value="IF3_N"/>
    <property type="match status" value="1"/>
</dbReference>
<gene>
    <name evidence="4" type="primary">infC</name>
    <name evidence="9" type="ORF">ENS29_17375</name>
</gene>
<proteinExistence type="inferred from homology"/>
<dbReference type="InterPro" id="IPR019814">
    <property type="entry name" value="Translation_initiation_fac_3_N"/>
</dbReference>
<dbReference type="PANTHER" id="PTHR10938">
    <property type="entry name" value="TRANSLATION INITIATION FACTOR IF-3"/>
    <property type="match status" value="1"/>
</dbReference>
<evidence type="ECO:0000259" key="8">
    <source>
        <dbReference type="Pfam" id="PF05198"/>
    </source>
</evidence>
<evidence type="ECO:0000256" key="5">
    <source>
        <dbReference type="NCBIfam" id="TIGR00168"/>
    </source>
</evidence>
<dbReference type="GO" id="GO:0016020">
    <property type="term" value="C:membrane"/>
    <property type="evidence" value="ECO:0007669"/>
    <property type="project" value="TreeGrafter"/>
</dbReference>
<dbReference type="GO" id="GO:0032790">
    <property type="term" value="P:ribosome disassembly"/>
    <property type="evidence" value="ECO:0007669"/>
    <property type="project" value="TreeGrafter"/>
</dbReference>
<dbReference type="SUPFAM" id="SSF55200">
    <property type="entry name" value="Translation initiation factor IF3, C-terminal domain"/>
    <property type="match status" value="1"/>
</dbReference>
<dbReference type="InterPro" id="IPR036788">
    <property type="entry name" value="T_IF-3_C_sf"/>
</dbReference>
<comment type="similarity">
    <text evidence="1 4 6">Belongs to the IF-3 family.</text>
</comment>
<dbReference type="InterPro" id="IPR036787">
    <property type="entry name" value="T_IF-3_N_sf"/>
</dbReference>
<comment type="caution">
    <text evidence="9">The sequence shown here is derived from an EMBL/GenBank/DDBJ whole genome shotgun (WGS) entry which is preliminary data.</text>
</comment>
<dbReference type="GO" id="GO:0043022">
    <property type="term" value="F:ribosome binding"/>
    <property type="evidence" value="ECO:0007669"/>
    <property type="project" value="UniProtKB-ARBA"/>
</dbReference>
<dbReference type="FunFam" id="3.10.20.80:FF:000001">
    <property type="entry name" value="Translation initiation factor IF-3"/>
    <property type="match status" value="1"/>
</dbReference>
<dbReference type="EMBL" id="DSUH01000394">
    <property type="protein sequence ID" value="HGU34593.1"/>
    <property type="molecule type" value="Genomic_DNA"/>
</dbReference>
<evidence type="ECO:0000256" key="3">
    <source>
        <dbReference type="ARBA" id="ARBA00022917"/>
    </source>
</evidence>
<keyword evidence="3 4" id="KW-0648">Protein biosynthesis</keyword>
<dbReference type="FunFam" id="3.30.110.10:FF:000001">
    <property type="entry name" value="Translation initiation factor IF-3"/>
    <property type="match status" value="1"/>
</dbReference>
<evidence type="ECO:0000313" key="9">
    <source>
        <dbReference type="EMBL" id="HGU34593.1"/>
    </source>
</evidence>
<dbReference type="PANTHER" id="PTHR10938:SF0">
    <property type="entry name" value="TRANSLATION INITIATION FACTOR IF-3, MITOCHONDRIAL"/>
    <property type="match status" value="1"/>
</dbReference>
<dbReference type="InterPro" id="IPR019813">
    <property type="entry name" value="Translation_initiation_fac3_CS"/>
</dbReference>